<sequence length="111" mass="12496">MIFSTSSGIFSSASEGRKFLNVLLQAAEYFQSDSGSLSTLDIGPQRNRPIEPLKPHPAAFAAPTVGDVPREHSALYWRFLHDQRDQEDRLRILRNVQPLCLRSVKAEDSIE</sequence>
<name>A0A1C7LME1_GRIFR</name>
<gene>
    <name evidence="1" type="ORF">A0H81_14148</name>
</gene>
<dbReference type="AlphaFoldDB" id="A0A1C7LME1"/>
<organism evidence="1 2">
    <name type="scientific">Grifola frondosa</name>
    <name type="common">Maitake</name>
    <name type="synonym">Polyporus frondosus</name>
    <dbReference type="NCBI Taxonomy" id="5627"/>
    <lineage>
        <taxon>Eukaryota</taxon>
        <taxon>Fungi</taxon>
        <taxon>Dikarya</taxon>
        <taxon>Basidiomycota</taxon>
        <taxon>Agaricomycotina</taxon>
        <taxon>Agaricomycetes</taxon>
        <taxon>Polyporales</taxon>
        <taxon>Grifolaceae</taxon>
        <taxon>Grifola</taxon>
    </lineage>
</organism>
<comment type="caution">
    <text evidence="1">The sequence shown here is derived from an EMBL/GenBank/DDBJ whole genome shotgun (WGS) entry which is preliminary data.</text>
</comment>
<protein>
    <submittedName>
        <fullName evidence="1">Uncharacterized protein</fullName>
    </submittedName>
</protein>
<reference evidence="1 2" key="1">
    <citation type="submission" date="2016-03" db="EMBL/GenBank/DDBJ databases">
        <title>Whole genome sequencing of Grifola frondosa 9006-11.</title>
        <authorList>
            <person name="Min B."/>
            <person name="Park H."/>
            <person name="Kim J.-G."/>
            <person name="Cho H."/>
            <person name="Oh Y.-L."/>
            <person name="Kong W.-S."/>
            <person name="Choi I.-G."/>
        </authorList>
    </citation>
    <scope>NUCLEOTIDE SEQUENCE [LARGE SCALE GENOMIC DNA]</scope>
    <source>
        <strain evidence="1 2">9006-11</strain>
    </source>
</reference>
<dbReference type="EMBL" id="LUGG01000038">
    <property type="protein sequence ID" value="OBZ65955.1"/>
    <property type="molecule type" value="Genomic_DNA"/>
</dbReference>
<evidence type="ECO:0000313" key="1">
    <source>
        <dbReference type="EMBL" id="OBZ65955.1"/>
    </source>
</evidence>
<keyword evidence="2" id="KW-1185">Reference proteome</keyword>
<evidence type="ECO:0000313" key="2">
    <source>
        <dbReference type="Proteomes" id="UP000092993"/>
    </source>
</evidence>
<proteinExistence type="predicted"/>
<accession>A0A1C7LME1</accession>
<dbReference type="Proteomes" id="UP000092993">
    <property type="component" value="Unassembled WGS sequence"/>
</dbReference>